<evidence type="ECO:0000313" key="1">
    <source>
        <dbReference type="EMBL" id="KAG9396101.1"/>
    </source>
</evidence>
<proteinExistence type="predicted"/>
<reference evidence="1" key="1">
    <citation type="submission" date="2021-05" db="EMBL/GenBank/DDBJ databases">
        <title>A free-living protist that lacks canonical eukaryotic 1 DNA replication and segregation systems.</title>
        <authorList>
            <person name="Salas-Leiva D.E."/>
            <person name="Tromer E.C."/>
            <person name="Curtis B.A."/>
            <person name="Jerlstrom-Hultqvist J."/>
            <person name="Kolisko M."/>
            <person name="Yi Z."/>
            <person name="Salas-Leiva J.S."/>
            <person name="Gallot-Lavallee L."/>
            <person name="Kops G.J.P.L."/>
            <person name="Archibald J.M."/>
            <person name="Simpson A.G.B."/>
            <person name="Roger A.J."/>
        </authorList>
    </citation>
    <scope>NUCLEOTIDE SEQUENCE</scope>
    <source>
        <strain evidence="1">BICM</strain>
    </source>
</reference>
<comment type="caution">
    <text evidence="1">The sequence shown here is derived from an EMBL/GenBank/DDBJ whole genome shotgun (WGS) entry which is preliminary data.</text>
</comment>
<protein>
    <submittedName>
        <fullName evidence="1">Uncharacterized protein</fullName>
    </submittedName>
</protein>
<gene>
    <name evidence="1" type="ORF">J8273_2453</name>
</gene>
<name>A0A8J6E3W6_9EUKA</name>
<organism evidence="1 2">
    <name type="scientific">Carpediemonas membranifera</name>
    <dbReference type="NCBI Taxonomy" id="201153"/>
    <lineage>
        <taxon>Eukaryota</taxon>
        <taxon>Metamonada</taxon>
        <taxon>Carpediemonas-like organisms</taxon>
        <taxon>Carpediemonas</taxon>
    </lineage>
</organism>
<dbReference type="EMBL" id="JAHDYR010000007">
    <property type="protein sequence ID" value="KAG9396101.1"/>
    <property type="molecule type" value="Genomic_DNA"/>
</dbReference>
<sequence>MSEWEGQHRCNHELTFTTDLGEVACQICGEIIEEDFIEDGFVTNESHKTLGAQYSAKHIPYEAKSYVALILGILKHVSLHDRCVEIANFRLPLDVKDGFHVTKTSLLNWTCALICTELLKHDVFVSPYKILRLIQATSAEVVRYSTMFPTLARFGYYPMVLEIIQRRFEFNLGDDAMDQLSEIQKRLQRLTLFKNCPGSAFVAAVVLYRPDLWSRTALKGVMADLSELSLADIEKHLPSLQATVEKLWMDSATEEVDWGSVPLSVFVQQRTHGATVSDWPPDPRPTRALWDALQGCTANPKPAKLGFWVRACRKSQAVVDEADRTPGLLDRAERYGLDTTTLSRLTESQILREIRSVADRLTKYRPKRRG</sequence>
<accession>A0A8J6E3W6</accession>
<dbReference type="Proteomes" id="UP000717585">
    <property type="component" value="Unassembled WGS sequence"/>
</dbReference>
<dbReference type="AlphaFoldDB" id="A0A8J6E3W6"/>
<keyword evidence="2" id="KW-1185">Reference proteome</keyword>
<evidence type="ECO:0000313" key="2">
    <source>
        <dbReference type="Proteomes" id="UP000717585"/>
    </source>
</evidence>